<feature type="transmembrane region" description="Helical" evidence="7">
    <location>
        <begin position="391"/>
        <end position="414"/>
    </location>
</feature>
<keyword evidence="4 7" id="KW-0812">Transmembrane</keyword>
<comment type="subcellular location">
    <subcellularLocation>
        <location evidence="1">Cell membrane</location>
        <topology evidence="1">Multi-pass membrane protein</topology>
    </subcellularLocation>
</comment>
<feature type="transmembrane region" description="Helical" evidence="7">
    <location>
        <begin position="75"/>
        <end position="97"/>
    </location>
</feature>
<evidence type="ECO:0000256" key="1">
    <source>
        <dbReference type="ARBA" id="ARBA00004651"/>
    </source>
</evidence>
<feature type="transmembrane region" description="Helical" evidence="7">
    <location>
        <begin position="160"/>
        <end position="178"/>
    </location>
</feature>
<dbReference type="SUPFAM" id="SSF103473">
    <property type="entry name" value="MFS general substrate transporter"/>
    <property type="match status" value="1"/>
</dbReference>
<dbReference type="Gene3D" id="1.20.1250.20">
    <property type="entry name" value="MFS general substrate transporter like domains"/>
    <property type="match status" value="1"/>
</dbReference>
<dbReference type="InterPro" id="IPR020846">
    <property type="entry name" value="MFS_dom"/>
</dbReference>
<feature type="transmembrane region" description="Helical" evidence="7">
    <location>
        <begin position="222"/>
        <end position="240"/>
    </location>
</feature>
<dbReference type="InterPro" id="IPR011701">
    <property type="entry name" value="MFS"/>
</dbReference>
<keyword evidence="6 7" id="KW-0472">Membrane</keyword>
<feature type="transmembrane region" description="Helical" evidence="7">
    <location>
        <begin position="352"/>
        <end position="371"/>
    </location>
</feature>
<feature type="transmembrane region" description="Helical" evidence="7">
    <location>
        <begin position="44"/>
        <end position="63"/>
    </location>
</feature>
<accession>A0AB39IYK5</accession>
<keyword evidence="2" id="KW-0813">Transport</keyword>
<feature type="transmembrane region" description="Helical" evidence="7">
    <location>
        <begin position="198"/>
        <end position="216"/>
    </location>
</feature>
<sequence length="459" mass="50407">MMKTSWTLFWIASITFFMQSVDTTMLYIALPAIAEVFHQPVLHMELIVISYVVTVVAFTPVNGWMAERLGERNTYLVAVTIFMTGSLLCMAATSIVSLSAFRFMQGIGGALMLPIIRTIILKTTPDTMKLLFLNRITLLGLLGTMIGPVLGSLMVNMVSWRLIFVLNIPLCLVCLILARKHIPANMQVPHIGGDTYKLMLLVGILFLGAFLLTAIPKNIISLPLSISLAIAGFGLVFLYFKRGMLTDRANSRENLFAIKTFSIGVTSGIVTRILLSSIPVVLSLMLQTKLACDPITVSLILLLFSSGALLSKIGFEPLIKRIGYRKLLLHTTAFTSLCIFAMGAAVQENATIFIGIIAVLLGILISTLHSAENTLAFSSLSHHTYNNGNNIMTVTQLLSIMASMALTFPMLRFLTRVESAINLNSFSLLFVLLGIGLPICCFIFMHLNEDDGHHFIHGR</sequence>
<feature type="transmembrane region" description="Helical" evidence="7">
    <location>
        <begin position="132"/>
        <end position="154"/>
    </location>
</feature>
<dbReference type="PANTHER" id="PTHR42718:SF46">
    <property type="entry name" value="BLR6921 PROTEIN"/>
    <property type="match status" value="1"/>
</dbReference>
<name>A0AB39IYK5_9GAMM</name>
<gene>
    <name evidence="9" type="ORF">LF929_008030</name>
</gene>
<feature type="transmembrane region" description="Helical" evidence="7">
    <location>
        <begin position="261"/>
        <end position="282"/>
    </location>
</feature>
<reference evidence="9" key="1">
    <citation type="submission" date="2024-07" db="EMBL/GenBank/DDBJ databases">
        <authorList>
            <person name="Pedron J."/>
        </authorList>
    </citation>
    <scope>NUCLEOTIDE SEQUENCE</scope>
    <source>
        <strain evidence="9">A003-S1-M15</strain>
    </source>
</reference>
<evidence type="ECO:0000256" key="7">
    <source>
        <dbReference type="SAM" id="Phobius"/>
    </source>
</evidence>
<dbReference type="GO" id="GO:0022857">
    <property type="term" value="F:transmembrane transporter activity"/>
    <property type="evidence" value="ECO:0007669"/>
    <property type="project" value="InterPro"/>
</dbReference>
<evidence type="ECO:0000256" key="3">
    <source>
        <dbReference type="ARBA" id="ARBA00022475"/>
    </source>
</evidence>
<evidence type="ECO:0000256" key="4">
    <source>
        <dbReference type="ARBA" id="ARBA00022692"/>
    </source>
</evidence>
<dbReference type="AlphaFoldDB" id="A0AB39IYK5"/>
<proteinExistence type="predicted"/>
<feature type="transmembrane region" description="Helical" evidence="7">
    <location>
        <begin position="426"/>
        <end position="447"/>
    </location>
</feature>
<dbReference type="PROSITE" id="PS50850">
    <property type="entry name" value="MFS"/>
    <property type="match status" value="1"/>
</dbReference>
<dbReference type="EMBL" id="CP162670">
    <property type="protein sequence ID" value="XDL26127.1"/>
    <property type="molecule type" value="Genomic_DNA"/>
</dbReference>
<feature type="domain" description="Major facilitator superfamily (MFS) profile" evidence="8">
    <location>
        <begin position="8"/>
        <end position="452"/>
    </location>
</feature>
<dbReference type="Pfam" id="PF07690">
    <property type="entry name" value="MFS_1"/>
    <property type="match status" value="1"/>
</dbReference>
<dbReference type="Gene3D" id="1.20.1720.10">
    <property type="entry name" value="Multidrug resistance protein D"/>
    <property type="match status" value="1"/>
</dbReference>
<dbReference type="RefSeq" id="WP_226092890.1">
    <property type="nucleotide sequence ID" value="NZ_CP162670.1"/>
</dbReference>
<keyword evidence="5 7" id="KW-1133">Transmembrane helix</keyword>
<dbReference type="PRINTS" id="PR01036">
    <property type="entry name" value="TCRTETB"/>
</dbReference>
<protein>
    <submittedName>
        <fullName evidence="9">MFS transporter</fullName>
    </submittedName>
</protein>
<dbReference type="InterPro" id="IPR036259">
    <property type="entry name" value="MFS_trans_sf"/>
</dbReference>
<organism evidence="9">
    <name type="scientific">Dickeya oryzae</name>
    <dbReference type="NCBI Taxonomy" id="1240404"/>
    <lineage>
        <taxon>Bacteria</taxon>
        <taxon>Pseudomonadati</taxon>
        <taxon>Pseudomonadota</taxon>
        <taxon>Gammaproteobacteria</taxon>
        <taxon>Enterobacterales</taxon>
        <taxon>Pectobacteriaceae</taxon>
        <taxon>Dickeya</taxon>
    </lineage>
</organism>
<feature type="transmembrane region" description="Helical" evidence="7">
    <location>
        <begin position="294"/>
        <end position="315"/>
    </location>
</feature>
<evidence type="ECO:0000313" key="9">
    <source>
        <dbReference type="EMBL" id="XDL26127.1"/>
    </source>
</evidence>
<evidence type="ECO:0000256" key="5">
    <source>
        <dbReference type="ARBA" id="ARBA00022989"/>
    </source>
</evidence>
<keyword evidence="3" id="KW-1003">Cell membrane</keyword>
<feature type="transmembrane region" description="Helical" evidence="7">
    <location>
        <begin position="103"/>
        <end position="120"/>
    </location>
</feature>
<evidence type="ECO:0000256" key="6">
    <source>
        <dbReference type="ARBA" id="ARBA00023136"/>
    </source>
</evidence>
<dbReference type="PANTHER" id="PTHR42718">
    <property type="entry name" value="MAJOR FACILITATOR SUPERFAMILY MULTIDRUG TRANSPORTER MFSC"/>
    <property type="match status" value="1"/>
</dbReference>
<evidence type="ECO:0000256" key="2">
    <source>
        <dbReference type="ARBA" id="ARBA00022448"/>
    </source>
</evidence>
<evidence type="ECO:0000259" key="8">
    <source>
        <dbReference type="PROSITE" id="PS50850"/>
    </source>
</evidence>
<dbReference type="GO" id="GO:0005886">
    <property type="term" value="C:plasma membrane"/>
    <property type="evidence" value="ECO:0007669"/>
    <property type="project" value="UniProtKB-SubCell"/>
</dbReference>
<dbReference type="GeneID" id="302581613"/>